<comment type="subcellular location">
    <subcellularLocation>
        <location evidence="6">Cytoplasm</location>
    </subcellularLocation>
</comment>
<proteinExistence type="inferred from homology"/>
<dbReference type="HAMAP" id="MF_01862">
    <property type="entry name" value="16SrRNA_methyltr_C"/>
    <property type="match status" value="1"/>
</dbReference>
<reference evidence="10" key="1">
    <citation type="submission" date="2016-02" db="EMBL/GenBank/DDBJ databases">
        <authorList>
            <person name="Schultz-Johansen M."/>
            <person name="Glaring M.A."/>
            <person name="Bech P.K."/>
            <person name="Stougaard P."/>
        </authorList>
    </citation>
    <scope>NUCLEOTIDE SEQUENCE [LARGE SCALE GENOMIC DNA]</scope>
    <source>
        <strain evidence="10">S66</strain>
    </source>
</reference>
<dbReference type="InterPro" id="IPR023543">
    <property type="entry name" value="rRNA_ssu_MeTfrase_C"/>
</dbReference>
<evidence type="ECO:0000256" key="5">
    <source>
        <dbReference type="ARBA" id="ARBA00022691"/>
    </source>
</evidence>
<dbReference type="PROSITE" id="PS00092">
    <property type="entry name" value="N6_MTASE"/>
    <property type="match status" value="1"/>
</dbReference>
<dbReference type="OrthoDB" id="9816072at2"/>
<dbReference type="GO" id="GO:0005737">
    <property type="term" value="C:cytoplasm"/>
    <property type="evidence" value="ECO:0007669"/>
    <property type="project" value="UniProtKB-SubCell"/>
</dbReference>
<keyword evidence="10" id="KW-1185">Reference proteome</keyword>
<dbReference type="EC" id="2.1.1.172" evidence="6"/>
<evidence type="ECO:0000256" key="2">
    <source>
        <dbReference type="ARBA" id="ARBA00022552"/>
    </source>
</evidence>
<name>A0A136A555_9ALTE</name>
<dbReference type="Pfam" id="PF05175">
    <property type="entry name" value="MTS"/>
    <property type="match status" value="1"/>
</dbReference>
<evidence type="ECO:0000256" key="3">
    <source>
        <dbReference type="ARBA" id="ARBA00022603"/>
    </source>
</evidence>
<dbReference type="AlphaFoldDB" id="A0A136A555"/>
<evidence type="ECO:0000256" key="1">
    <source>
        <dbReference type="ARBA" id="ARBA00022490"/>
    </source>
</evidence>
<comment type="catalytic activity">
    <reaction evidence="6">
        <text>guanosine(1207) in 16S rRNA + S-adenosyl-L-methionine = N(2)-methylguanosine(1207) in 16S rRNA + S-adenosyl-L-homocysteine + H(+)</text>
        <dbReference type="Rhea" id="RHEA:42736"/>
        <dbReference type="Rhea" id="RHEA-COMP:10213"/>
        <dbReference type="Rhea" id="RHEA-COMP:10214"/>
        <dbReference type="ChEBI" id="CHEBI:15378"/>
        <dbReference type="ChEBI" id="CHEBI:57856"/>
        <dbReference type="ChEBI" id="CHEBI:59789"/>
        <dbReference type="ChEBI" id="CHEBI:74269"/>
        <dbReference type="ChEBI" id="CHEBI:74481"/>
        <dbReference type="EC" id="2.1.1.172"/>
    </reaction>
</comment>
<comment type="caution">
    <text evidence="9">The sequence shown here is derived from an EMBL/GenBank/DDBJ whole genome shotgun (WGS) entry which is preliminary data.</text>
</comment>
<dbReference type="SUPFAM" id="SSF53335">
    <property type="entry name" value="S-adenosyl-L-methionine-dependent methyltransferases"/>
    <property type="match status" value="1"/>
</dbReference>
<gene>
    <name evidence="6" type="primary">rsmC</name>
    <name evidence="9" type="ORF">AX660_10265</name>
</gene>
<keyword evidence="2 6" id="KW-0698">rRNA processing</keyword>
<dbReference type="STRING" id="1799789.AX660_10265"/>
<dbReference type="InterPro" id="IPR002052">
    <property type="entry name" value="DNA_methylase_N6_adenine_CS"/>
</dbReference>
<dbReference type="Gene3D" id="3.40.50.150">
    <property type="entry name" value="Vaccinia Virus protein VP39"/>
    <property type="match status" value="2"/>
</dbReference>
<evidence type="ECO:0000256" key="4">
    <source>
        <dbReference type="ARBA" id="ARBA00022679"/>
    </source>
</evidence>
<dbReference type="CDD" id="cd02440">
    <property type="entry name" value="AdoMet_MTases"/>
    <property type="match status" value="1"/>
</dbReference>
<dbReference type="PANTHER" id="PTHR47816:SF4">
    <property type="entry name" value="RIBOSOMAL RNA SMALL SUBUNIT METHYLTRANSFERASE C"/>
    <property type="match status" value="1"/>
</dbReference>
<dbReference type="PANTHER" id="PTHR47816">
    <property type="entry name" value="RIBOSOMAL RNA SMALL SUBUNIT METHYLTRANSFERASE C"/>
    <property type="match status" value="1"/>
</dbReference>
<comment type="similarity">
    <text evidence="6">Belongs to the methyltransferase superfamily. RsmC family.</text>
</comment>
<evidence type="ECO:0000313" key="9">
    <source>
        <dbReference type="EMBL" id="KXI30351.1"/>
    </source>
</evidence>
<dbReference type="GO" id="GO:0052914">
    <property type="term" value="F:16S rRNA (guanine(1207)-N(2))-methyltransferase activity"/>
    <property type="evidence" value="ECO:0007669"/>
    <property type="project" value="UniProtKB-EC"/>
</dbReference>
<dbReference type="GO" id="GO:0003676">
    <property type="term" value="F:nucleic acid binding"/>
    <property type="evidence" value="ECO:0007669"/>
    <property type="project" value="InterPro"/>
</dbReference>
<dbReference type="InterPro" id="IPR029063">
    <property type="entry name" value="SAM-dependent_MTases_sf"/>
</dbReference>
<dbReference type="InterPro" id="IPR013675">
    <property type="entry name" value="Mtase_sm_N"/>
</dbReference>
<dbReference type="EMBL" id="LSNE01000003">
    <property type="protein sequence ID" value="KXI30351.1"/>
    <property type="molecule type" value="Genomic_DNA"/>
</dbReference>
<keyword evidence="1 6" id="KW-0963">Cytoplasm</keyword>
<comment type="function">
    <text evidence="6">Specifically methylates the guanine in position 1207 of 16S rRNA in the 30S particle.</text>
</comment>
<dbReference type="InterPro" id="IPR007848">
    <property type="entry name" value="Small_mtfrase_dom"/>
</dbReference>
<evidence type="ECO:0000313" key="10">
    <source>
        <dbReference type="Proteomes" id="UP000070299"/>
    </source>
</evidence>
<dbReference type="RefSeq" id="WP_068374628.1">
    <property type="nucleotide sequence ID" value="NZ_LSNE01000003.1"/>
</dbReference>
<keyword evidence="3 6" id="KW-0489">Methyltransferase</keyword>
<keyword evidence="4 6" id="KW-0808">Transferase</keyword>
<comment type="subunit">
    <text evidence="6">Monomer.</text>
</comment>
<sequence length="341" mass="37267">MLSPASQVLERNAELFSTGKWLLVNPTDAHVCQALGNSNIAVFHQFYDIYQQSKQAGKTAEHTFGAAYPTNQQFDGAVIYMPKAKEHAKMLLANVAACLKQGANLLLVGENKSGVKSADKMLEPYCEQVNKIDSARHCALYGGQVSKVAKPFVLAQWQTTQTIEIAGLQYQICSLPGVFNHGQVDTGTRVLLENLPPYHGGRVLDFGCGAGIIGCFVALTKKDTKVVMSDVSALAVHCAKQSALLNKLEIDVVASNGLQDLSPKFTTVITNPPFHTGIQTDYSVTENFIAGLKNYLTSEGSLILVANQFLRYAELLEKRFKAVNLIKQTTQFSVYLCQRSK</sequence>
<dbReference type="InterPro" id="IPR046977">
    <property type="entry name" value="RsmC/RlmG"/>
</dbReference>
<dbReference type="Proteomes" id="UP000070299">
    <property type="component" value="Unassembled WGS sequence"/>
</dbReference>
<evidence type="ECO:0000259" key="8">
    <source>
        <dbReference type="Pfam" id="PF08468"/>
    </source>
</evidence>
<organism evidence="9 10">
    <name type="scientific">Paraglaciecola hydrolytica</name>
    <dbReference type="NCBI Taxonomy" id="1799789"/>
    <lineage>
        <taxon>Bacteria</taxon>
        <taxon>Pseudomonadati</taxon>
        <taxon>Pseudomonadota</taxon>
        <taxon>Gammaproteobacteria</taxon>
        <taxon>Alteromonadales</taxon>
        <taxon>Alteromonadaceae</taxon>
        <taxon>Paraglaciecola</taxon>
    </lineage>
</organism>
<feature type="domain" description="Methyltransferase small N-terminal" evidence="8">
    <location>
        <begin position="6"/>
        <end position="159"/>
    </location>
</feature>
<feature type="domain" description="Methyltransferase small" evidence="7">
    <location>
        <begin position="170"/>
        <end position="335"/>
    </location>
</feature>
<evidence type="ECO:0000259" key="7">
    <source>
        <dbReference type="Pfam" id="PF05175"/>
    </source>
</evidence>
<dbReference type="Pfam" id="PF08468">
    <property type="entry name" value="MTS_N"/>
    <property type="match status" value="1"/>
</dbReference>
<protein>
    <recommendedName>
        <fullName evidence="6">Ribosomal RNA small subunit methyltransferase C</fullName>
        <ecNumber evidence="6">2.1.1.172</ecNumber>
    </recommendedName>
    <alternativeName>
        <fullName evidence="6">16S rRNA m2G1207 methyltransferase</fullName>
    </alternativeName>
    <alternativeName>
        <fullName evidence="6">rRNA (guanine-N(2)-)-methyltransferase RsmC</fullName>
    </alternativeName>
</protein>
<evidence type="ECO:0000256" key="6">
    <source>
        <dbReference type="HAMAP-Rule" id="MF_01862"/>
    </source>
</evidence>
<accession>A0A136A555</accession>
<keyword evidence="5 6" id="KW-0949">S-adenosyl-L-methionine</keyword>